<dbReference type="Gene3D" id="3.90.25.10">
    <property type="entry name" value="UDP-galactose 4-epimerase, domain 1"/>
    <property type="match status" value="1"/>
</dbReference>
<dbReference type="OrthoDB" id="419598at2759"/>
<dbReference type="InterPro" id="IPR008030">
    <property type="entry name" value="NmrA-like"/>
</dbReference>
<organism evidence="4 5">
    <name type="scientific">Coemansia spiralis</name>
    <dbReference type="NCBI Taxonomy" id="417178"/>
    <lineage>
        <taxon>Eukaryota</taxon>
        <taxon>Fungi</taxon>
        <taxon>Fungi incertae sedis</taxon>
        <taxon>Zoopagomycota</taxon>
        <taxon>Kickxellomycotina</taxon>
        <taxon>Kickxellomycetes</taxon>
        <taxon>Kickxellales</taxon>
        <taxon>Kickxellaceae</taxon>
        <taxon>Coemansia</taxon>
    </lineage>
</organism>
<dbReference type="Proteomes" id="UP001151516">
    <property type="component" value="Unassembled WGS sequence"/>
</dbReference>
<dbReference type="GO" id="GO:0016491">
    <property type="term" value="F:oxidoreductase activity"/>
    <property type="evidence" value="ECO:0007669"/>
    <property type="project" value="UniProtKB-KW"/>
</dbReference>
<evidence type="ECO:0000256" key="1">
    <source>
        <dbReference type="ARBA" id="ARBA00022857"/>
    </source>
</evidence>
<accession>A0A9W8L7V7</accession>
<keyword evidence="2" id="KW-0560">Oxidoreductase</keyword>
<evidence type="ECO:0000259" key="3">
    <source>
        <dbReference type="Pfam" id="PF05368"/>
    </source>
</evidence>
<evidence type="ECO:0000313" key="5">
    <source>
        <dbReference type="Proteomes" id="UP001151516"/>
    </source>
</evidence>
<dbReference type="EMBL" id="JANBTX010000001">
    <property type="protein sequence ID" value="KAJ2691408.1"/>
    <property type="molecule type" value="Genomic_DNA"/>
</dbReference>
<feature type="domain" description="NmrA-like" evidence="3">
    <location>
        <begin position="15"/>
        <end position="260"/>
    </location>
</feature>
<gene>
    <name evidence="4" type="ORF">IWW39_000093</name>
</gene>
<dbReference type="AlphaFoldDB" id="A0A9W8L7V7"/>
<dbReference type="Pfam" id="PF05368">
    <property type="entry name" value="NmrA"/>
    <property type="match status" value="1"/>
</dbReference>
<proteinExistence type="predicted"/>
<sequence length="363" mass="39094">MTTDTMAAKSSEAYSSIAIVGAGGYGELFLKALKQSGFFVKVRAVTRAPEATETVKLERLKKLRALGIEVLEYTSVTADEFSRVFAGIDTVVSAVAVAGLLDQIPMIDGAVAAGVKWFIPSEFGVAQYQSAWMPFKGPLAAKEQVLEYLVGAARPKGLAYTAVYTGLALDYLDPHVIGLKLSKRRATLVGRGATPATFTCAADVVKVLVSIVQRPSEMQNRVIRYAGSTNKMRELIKVVTGNSCGNNVKIVSIDEARLKFCELARQQDMKAFQVYGRLLIEEGMAQINLRREPLDNGLFPDIKPESATETLVRLIKLAEAGSEMFKGGQIIHRSHTASSVTDGVGEVCKQEPASTTVAGKSPV</sequence>
<comment type="caution">
    <text evidence="4">The sequence shown here is derived from an EMBL/GenBank/DDBJ whole genome shotgun (WGS) entry which is preliminary data.</text>
</comment>
<dbReference type="InterPro" id="IPR051609">
    <property type="entry name" value="NmrA/Isoflavone_reductase-like"/>
</dbReference>
<keyword evidence="5" id="KW-1185">Reference proteome</keyword>
<name>A0A9W8L7V7_9FUNG</name>
<protein>
    <recommendedName>
        <fullName evidence="3">NmrA-like domain-containing protein</fullName>
    </recommendedName>
</protein>
<evidence type="ECO:0000256" key="2">
    <source>
        <dbReference type="ARBA" id="ARBA00023002"/>
    </source>
</evidence>
<dbReference type="PANTHER" id="PTHR47706:SF9">
    <property type="entry name" value="NMRA-LIKE DOMAIN-CONTAINING PROTEIN-RELATED"/>
    <property type="match status" value="1"/>
</dbReference>
<dbReference type="Gene3D" id="3.40.50.720">
    <property type="entry name" value="NAD(P)-binding Rossmann-like Domain"/>
    <property type="match status" value="1"/>
</dbReference>
<evidence type="ECO:0000313" key="4">
    <source>
        <dbReference type="EMBL" id="KAJ2691408.1"/>
    </source>
</evidence>
<dbReference type="InterPro" id="IPR036291">
    <property type="entry name" value="NAD(P)-bd_dom_sf"/>
</dbReference>
<dbReference type="PANTHER" id="PTHR47706">
    <property type="entry name" value="NMRA-LIKE FAMILY PROTEIN"/>
    <property type="match status" value="1"/>
</dbReference>
<dbReference type="SUPFAM" id="SSF51735">
    <property type="entry name" value="NAD(P)-binding Rossmann-fold domains"/>
    <property type="match status" value="1"/>
</dbReference>
<keyword evidence="1" id="KW-0521">NADP</keyword>
<reference evidence="4" key="1">
    <citation type="submission" date="2022-07" db="EMBL/GenBank/DDBJ databases">
        <title>Phylogenomic reconstructions and comparative analyses of Kickxellomycotina fungi.</title>
        <authorList>
            <person name="Reynolds N.K."/>
            <person name="Stajich J.E."/>
            <person name="Barry K."/>
            <person name="Grigoriev I.V."/>
            <person name="Crous P."/>
            <person name="Smith M.E."/>
        </authorList>
    </citation>
    <scope>NUCLEOTIDE SEQUENCE</scope>
    <source>
        <strain evidence="4">CBS 109367</strain>
    </source>
</reference>